<dbReference type="AlphaFoldDB" id="A0A841K1W6"/>
<comment type="caution">
    <text evidence="7">The sequence shown here is derived from an EMBL/GenBank/DDBJ whole genome shotgun (WGS) entry which is preliminary data.</text>
</comment>
<sequence length="103" mass="11086">MAKQRLISKKTVLVVLAAVGVWIGAAGLLAQSQSPEAAKPAPQAAQASDTDRGEKVFANNCSRCHKPPMTIPPRITGTVVMHMRVRARLSRADEQALLRYLAP</sequence>
<evidence type="ECO:0000313" key="7">
    <source>
        <dbReference type="EMBL" id="MBB6146587.1"/>
    </source>
</evidence>
<feature type="domain" description="Cytochrome c" evidence="6">
    <location>
        <begin position="48"/>
        <end position="103"/>
    </location>
</feature>
<organism evidence="7 8">
    <name type="scientific">Silvibacterium bohemicum</name>
    <dbReference type="NCBI Taxonomy" id="1577686"/>
    <lineage>
        <taxon>Bacteria</taxon>
        <taxon>Pseudomonadati</taxon>
        <taxon>Acidobacteriota</taxon>
        <taxon>Terriglobia</taxon>
        <taxon>Terriglobales</taxon>
        <taxon>Acidobacteriaceae</taxon>
        <taxon>Silvibacterium</taxon>
    </lineage>
</organism>
<reference evidence="7 8" key="1">
    <citation type="submission" date="2020-08" db="EMBL/GenBank/DDBJ databases">
        <title>Genomic Encyclopedia of Type Strains, Phase IV (KMG-IV): sequencing the most valuable type-strain genomes for metagenomic binning, comparative biology and taxonomic classification.</title>
        <authorList>
            <person name="Goeker M."/>
        </authorList>
    </citation>
    <scope>NUCLEOTIDE SEQUENCE [LARGE SCALE GENOMIC DNA]</scope>
    <source>
        <strain evidence="7 8">DSM 103733</strain>
    </source>
</reference>
<name>A0A841K1W6_9BACT</name>
<evidence type="ECO:0000259" key="6">
    <source>
        <dbReference type="PROSITE" id="PS51007"/>
    </source>
</evidence>
<evidence type="ECO:0000313" key="8">
    <source>
        <dbReference type="Proteomes" id="UP000538666"/>
    </source>
</evidence>
<dbReference type="GO" id="GO:0046872">
    <property type="term" value="F:metal ion binding"/>
    <property type="evidence" value="ECO:0007669"/>
    <property type="project" value="UniProtKB-KW"/>
</dbReference>
<dbReference type="InterPro" id="IPR036909">
    <property type="entry name" value="Cyt_c-like_dom_sf"/>
</dbReference>
<dbReference type="PROSITE" id="PS51007">
    <property type="entry name" value="CYTC"/>
    <property type="match status" value="1"/>
</dbReference>
<protein>
    <submittedName>
        <fullName evidence="7">Cytochrome c5</fullName>
    </submittedName>
</protein>
<keyword evidence="3 4" id="KW-0408">Iron</keyword>
<dbReference type="InterPro" id="IPR009056">
    <property type="entry name" value="Cyt_c-like_dom"/>
</dbReference>
<keyword evidence="8" id="KW-1185">Reference proteome</keyword>
<dbReference type="GO" id="GO:0009055">
    <property type="term" value="F:electron transfer activity"/>
    <property type="evidence" value="ECO:0007669"/>
    <property type="project" value="InterPro"/>
</dbReference>
<evidence type="ECO:0000256" key="1">
    <source>
        <dbReference type="ARBA" id="ARBA00022617"/>
    </source>
</evidence>
<dbReference type="RefSeq" id="WP_156186022.1">
    <property type="nucleotide sequence ID" value="NZ_JACHEK010000010.1"/>
</dbReference>
<keyword evidence="2 4" id="KW-0479">Metal-binding</keyword>
<dbReference type="SUPFAM" id="SSF46626">
    <property type="entry name" value="Cytochrome c"/>
    <property type="match status" value="1"/>
</dbReference>
<evidence type="ECO:0000256" key="5">
    <source>
        <dbReference type="SAM" id="MobiDB-lite"/>
    </source>
</evidence>
<dbReference type="Proteomes" id="UP000538666">
    <property type="component" value="Unassembled WGS sequence"/>
</dbReference>
<dbReference type="EMBL" id="JACHEK010000010">
    <property type="protein sequence ID" value="MBB6146587.1"/>
    <property type="molecule type" value="Genomic_DNA"/>
</dbReference>
<keyword evidence="1 4" id="KW-0349">Heme</keyword>
<evidence type="ECO:0000256" key="4">
    <source>
        <dbReference type="PROSITE-ProRule" id="PRU00433"/>
    </source>
</evidence>
<dbReference type="OrthoDB" id="123469at2"/>
<feature type="region of interest" description="Disordered" evidence="5">
    <location>
        <begin position="34"/>
        <end position="64"/>
    </location>
</feature>
<dbReference type="Gene3D" id="1.10.760.10">
    <property type="entry name" value="Cytochrome c-like domain"/>
    <property type="match status" value="1"/>
</dbReference>
<feature type="compositionally biased region" description="Low complexity" evidence="5">
    <location>
        <begin position="34"/>
        <end position="48"/>
    </location>
</feature>
<evidence type="ECO:0000256" key="2">
    <source>
        <dbReference type="ARBA" id="ARBA00022723"/>
    </source>
</evidence>
<gene>
    <name evidence="7" type="ORF">HNQ77_004566</name>
</gene>
<proteinExistence type="predicted"/>
<evidence type="ECO:0000256" key="3">
    <source>
        <dbReference type="ARBA" id="ARBA00023004"/>
    </source>
</evidence>
<accession>A0A841K1W6</accession>
<dbReference type="GO" id="GO:0020037">
    <property type="term" value="F:heme binding"/>
    <property type="evidence" value="ECO:0007669"/>
    <property type="project" value="InterPro"/>
</dbReference>